<evidence type="ECO:0000256" key="4">
    <source>
        <dbReference type="ARBA" id="ARBA00022833"/>
    </source>
</evidence>
<keyword evidence="3 5" id="KW-0863">Zinc-finger</keyword>
<evidence type="ECO:0000256" key="3">
    <source>
        <dbReference type="ARBA" id="ARBA00022771"/>
    </source>
</evidence>
<dbReference type="AlphaFoldDB" id="A0A2J6PWT0"/>
<keyword evidence="1" id="KW-0479">Metal-binding</keyword>
<keyword evidence="2" id="KW-0677">Repeat</keyword>
<keyword evidence="9" id="KW-1185">Reference proteome</keyword>
<feature type="region of interest" description="Disordered" evidence="6">
    <location>
        <begin position="191"/>
        <end position="230"/>
    </location>
</feature>
<evidence type="ECO:0000256" key="6">
    <source>
        <dbReference type="SAM" id="MobiDB-lite"/>
    </source>
</evidence>
<organism evidence="8 9">
    <name type="scientific">Hyaloscypha hepaticicola</name>
    <dbReference type="NCBI Taxonomy" id="2082293"/>
    <lineage>
        <taxon>Eukaryota</taxon>
        <taxon>Fungi</taxon>
        <taxon>Dikarya</taxon>
        <taxon>Ascomycota</taxon>
        <taxon>Pezizomycotina</taxon>
        <taxon>Leotiomycetes</taxon>
        <taxon>Helotiales</taxon>
        <taxon>Hyaloscyphaceae</taxon>
        <taxon>Hyaloscypha</taxon>
    </lineage>
</organism>
<gene>
    <name evidence="8" type="ORF">NA56DRAFT_647856</name>
</gene>
<dbReference type="SUPFAM" id="SSF57667">
    <property type="entry name" value="beta-beta-alpha zinc fingers"/>
    <property type="match status" value="1"/>
</dbReference>
<dbReference type="InterPro" id="IPR013087">
    <property type="entry name" value="Znf_C2H2_type"/>
</dbReference>
<dbReference type="GO" id="GO:0008270">
    <property type="term" value="F:zinc ion binding"/>
    <property type="evidence" value="ECO:0007669"/>
    <property type="project" value="UniProtKB-KW"/>
</dbReference>
<dbReference type="OrthoDB" id="3561300at2759"/>
<keyword evidence="4" id="KW-0862">Zinc</keyword>
<evidence type="ECO:0000259" key="7">
    <source>
        <dbReference type="PROSITE" id="PS50157"/>
    </source>
</evidence>
<evidence type="ECO:0000256" key="5">
    <source>
        <dbReference type="PROSITE-ProRule" id="PRU00042"/>
    </source>
</evidence>
<sequence length="230" mass="25337">MFRHTENNTDKGNILAFLLDRIERLEARCALLENNFPRAFPQLDATFNAPNPVPNHLNNSLNGHQPVYANTFGAMGPAASFSTTATLHQSGIPSLSFNADVTGNYADNIAQPTLNQEFHNSLGFDLSTFPSTEGYNVDVPEPTVPILSFSTPINDNPLSTPDASGSSTTTTSRLHNCQQCMKSFGRPADLRRHARSHDRNAPRHFCPQPGCGYSSLRPDKVTDHRAHKRH</sequence>
<feature type="domain" description="C2H2-type" evidence="7">
    <location>
        <begin position="175"/>
        <end position="202"/>
    </location>
</feature>
<evidence type="ECO:0000313" key="8">
    <source>
        <dbReference type="EMBL" id="PMD18396.1"/>
    </source>
</evidence>
<accession>A0A2J6PWT0</accession>
<name>A0A2J6PWT0_9HELO</name>
<dbReference type="EMBL" id="KZ613494">
    <property type="protein sequence ID" value="PMD18396.1"/>
    <property type="molecule type" value="Genomic_DNA"/>
</dbReference>
<dbReference type="PROSITE" id="PS50157">
    <property type="entry name" value="ZINC_FINGER_C2H2_2"/>
    <property type="match status" value="1"/>
</dbReference>
<evidence type="ECO:0000313" key="9">
    <source>
        <dbReference type="Proteomes" id="UP000235672"/>
    </source>
</evidence>
<dbReference type="Gene3D" id="3.30.160.60">
    <property type="entry name" value="Classic Zinc Finger"/>
    <property type="match status" value="1"/>
</dbReference>
<feature type="region of interest" description="Disordered" evidence="6">
    <location>
        <begin position="153"/>
        <end position="172"/>
    </location>
</feature>
<dbReference type="SMART" id="SM00355">
    <property type="entry name" value="ZnF_C2H2"/>
    <property type="match status" value="2"/>
</dbReference>
<evidence type="ECO:0000256" key="1">
    <source>
        <dbReference type="ARBA" id="ARBA00022723"/>
    </source>
</evidence>
<dbReference type="InterPro" id="IPR036236">
    <property type="entry name" value="Znf_C2H2_sf"/>
</dbReference>
<proteinExistence type="predicted"/>
<reference evidence="8 9" key="1">
    <citation type="submission" date="2016-05" db="EMBL/GenBank/DDBJ databases">
        <title>A degradative enzymes factory behind the ericoid mycorrhizal symbiosis.</title>
        <authorList>
            <consortium name="DOE Joint Genome Institute"/>
            <person name="Martino E."/>
            <person name="Morin E."/>
            <person name="Grelet G."/>
            <person name="Kuo A."/>
            <person name="Kohler A."/>
            <person name="Daghino S."/>
            <person name="Barry K."/>
            <person name="Choi C."/>
            <person name="Cichocki N."/>
            <person name="Clum A."/>
            <person name="Copeland A."/>
            <person name="Hainaut M."/>
            <person name="Haridas S."/>
            <person name="Labutti K."/>
            <person name="Lindquist E."/>
            <person name="Lipzen A."/>
            <person name="Khouja H.-R."/>
            <person name="Murat C."/>
            <person name="Ohm R."/>
            <person name="Olson A."/>
            <person name="Spatafora J."/>
            <person name="Veneault-Fourrey C."/>
            <person name="Henrissat B."/>
            <person name="Grigoriev I."/>
            <person name="Martin F."/>
            <person name="Perotto S."/>
        </authorList>
    </citation>
    <scope>NUCLEOTIDE SEQUENCE [LARGE SCALE GENOMIC DNA]</scope>
    <source>
        <strain evidence="8 9">UAMH 7357</strain>
    </source>
</reference>
<dbReference type="PROSITE" id="PS00028">
    <property type="entry name" value="ZINC_FINGER_C2H2_1"/>
    <property type="match status" value="1"/>
</dbReference>
<dbReference type="FunFam" id="3.30.160.60:FF:000100">
    <property type="entry name" value="Zinc finger 45-like"/>
    <property type="match status" value="1"/>
</dbReference>
<protein>
    <recommendedName>
        <fullName evidence="7">C2H2-type domain-containing protein</fullName>
    </recommendedName>
</protein>
<evidence type="ECO:0000256" key="2">
    <source>
        <dbReference type="ARBA" id="ARBA00022737"/>
    </source>
</evidence>
<dbReference type="Proteomes" id="UP000235672">
    <property type="component" value="Unassembled WGS sequence"/>
</dbReference>